<keyword evidence="2" id="KW-1185">Reference proteome</keyword>
<proteinExistence type="predicted"/>
<reference evidence="1" key="1">
    <citation type="journal article" date="2023" name="DNA Res.">
        <title>Chromosome-level genome assembly of Phrynocephalus forsythii using third-generation DNA sequencing and Hi-C analysis.</title>
        <authorList>
            <person name="Qi Y."/>
            <person name="Zhao W."/>
            <person name="Zhao Y."/>
            <person name="Niu C."/>
            <person name="Cao S."/>
            <person name="Zhang Y."/>
        </authorList>
    </citation>
    <scope>NUCLEOTIDE SEQUENCE</scope>
    <source>
        <tissue evidence="1">Muscle</tissue>
    </source>
</reference>
<dbReference type="AlphaFoldDB" id="A0A9Q0XZQ6"/>
<sequence>MWLLHRRLWKAKVAQLKERVRSLGKSPLWALGSRGCECLRDAHADEKPRYIRKGFRGASPTSKGLTEVSVLLFQRVTELTQGDEDAVGDK</sequence>
<comment type="caution">
    <text evidence="1">The sequence shown here is derived from an EMBL/GenBank/DDBJ whole genome shotgun (WGS) entry which is preliminary data.</text>
</comment>
<name>A0A9Q0XZQ6_9SAUR</name>
<evidence type="ECO:0000313" key="1">
    <source>
        <dbReference type="EMBL" id="KAJ7335779.1"/>
    </source>
</evidence>
<accession>A0A9Q0XZQ6</accession>
<organism evidence="1 2">
    <name type="scientific">Phrynocephalus forsythii</name>
    <dbReference type="NCBI Taxonomy" id="171643"/>
    <lineage>
        <taxon>Eukaryota</taxon>
        <taxon>Metazoa</taxon>
        <taxon>Chordata</taxon>
        <taxon>Craniata</taxon>
        <taxon>Vertebrata</taxon>
        <taxon>Euteleostomi</taxon>
        <taxon>Lepidosauria</taxon>
        <taxon>Squamata</taxon>
        <taxon>Bifurcata</taxon>
        <taxon>Unidentata</taxon>
        <taxon>Episquamata</taxon>
        <taxon>Toxicofera</taxon>
        <taxon>Iguania</taxon>
        <taxon>Acrodonta</taxon>
        <taxon>Agamidae</taxon>
        <taxon>Agaminae</taxon>
        <taxon>Phrynocephalus</taxon>
    </lineage>
</organism>
<evidence type="ECO:0000313" key="2">
    <source>
        <dbReference type="Proteomes" id="UP001142489"/>
    </source>
</evidence>
<dbReference type="Proteomes" id="UP001142489">
    <property type="component" value="Unassembled WGS sequence"/>
</dbReference>
<dbReference type="EMBL" id="JAPFRF010000004">
    <property type="protein sequence ID" value="KAJ7335779.1"/>
    <property type="molecule type" value="Genomic_DNA"/>
</dbReference>
<protein>
    <submittedName>
        <fullName evidence="1">Uncharacterized protein</fullName>
    </submittedName>
</protein>
<gene>
    <name evidence="1" type="ORF">JRQ81_013720</name>
</gene>